<reference evidence="3" key="3">
    <citation type="submission" date="2024-02" db="EMBL/GenBank/DDBJ databases">
        <title>Comparative genomics of Cryptococcus and Kwoniella reveals pathogenesis evolution and contrasting modes of karyotype evolution via chromosome fusion or intercentromeric recombination.</title>
        <authorList>
            <person name="Coelho M.A."/>
            <person name="David-Palma M."/>
            <person name="Shea T."/>
            <person name="Bowers K."/>
            <person name="McGinley-Smith S."/>
            <person name="Mohammad A.W."/>
            <person name="Gnirke A."/>
            <person name="Yurkov A.M."/>
            <person name="Nowrousian M."/>
            <person name="Sun S."/>
            <person name="Cuomo C.A."/>
            <person name="Heitman J."/>
        </authorList>
    </citation>
    <scope>NUCLEOTIDE SEQUENCE</scope>
    <source>
        <strain evidence="3">CBS 10117</strain>
    </source>
</reference>
<evidence type="ECO:0000313" key="2">
    <source>
        <dbReference type="EMBL" id="OBR89276.1"/>
    </source>
</evidence>
<dbReference type="VEuPathDB" id="FungiDB:I303_01101"/>
<keyword evidence="4" id="KW-1185">Reference proteome</keyword>
<dbReference type="AlphaFoldDB" id="A0A1A6AGT5"/>
<dbReference type="KEGG" id="kdj:28964800"/>
<organism evidence="2">
    <name type="scientific">Kwoniella dejecticola CBS 10117</name>
    <dbReference type="NCBI Taxonomy" id="1296121"/>
    <lineage>
        <taxon>Eukaryota</taxon>
        <taxon>Fungi</taxon>
        <taxon>Dikarya</taxon>
        <taxon>Basidiomycota</taxon>
        <taxon>Agaricomycotina</taxon>
        <taxon>Tremellomycetes</taxon>
        <taxon>Tremellales</taxon>
        <taxon>Cryptococcaceae</taxon>
        <taxon>Kwoniella</taxon>
    </lineage>
</organism>
<feature type="chain" id="PRO_5008342392" evidence="1">
    <location>
        <begin position="23"/>
        <end position="374"/>
    </location>
</feature>
<name>A0A1A6AGT5_9TREE</name>
<reference evidence="2" key="1">
    <citation type="submission" date="2013-07" db="EMBL/GenBank/DDBJ databases">
        <title>The Genome Sequence of Cryptococcus dejecticola CBS10117.</title>
        <authorList>
            <consortium name="The Broad Institute Genome Sequencing Platform"/>
            <person name="Cuomo C."/>
            <person name="Litvintseva A."/>
            <person name="Chen Y."/>
            <person name="Heitman J."/>
            <person name="Sun S."/>
            <person name="Springer D."/>
            <person name="Dromer F."/>
            <person name="Young S.K."/>
            <person name="Zeng Q."/>
            <person name="Gargeya S."/>
            <person name="Fitzgerald M."/>
            <person name="Abouelleil A."/>
            <person name="Alvarado L."/>
            <person name="Berlin A.M."/>
            <person name="Chapman S.B."/>
            <person name="Dewar J."/>
            <person name="Goldberg J."/>
            <person name="Griggs A."/>
            <person name="Gujja S."/>
            <person name="Hansen M."/>
            <person name="Howarth C."/>
            <person name="Imamovic A."/>
            <person name="Larimer J."/>
            <person name="McCowan C."/>
            <person name="Murphy C."/>
            <person name="Pearson M."/>
            <person name="Priest M."/>
            <person name="Roberts A."/>
            <person name="Saif S."/>
            <person name="Shea T."/>
            <person name="Sykes S."/>
            <person name="Wortman J."/>
            <person name="Nusbaum C."/>
            <person name="Birren B."/>
        </authorList>
    </citation>
    <scope>NUCLEOTIDE SEQUENCE [LARGE SCALE GENOMIC DNA]</scope>
    <source>
        <strain evidence="2">CBS 10117</strain>
    </source>
</reference>
<accession>A0A1A6AGT5</accession>
<dbReference type="RefSeq" id="XP_018267118.1">
    <property type="nucleotide sequence ID" value="XM_018404464.1"/>
</dbReference>
<reference evidence="3" key="2">
    <citation type="submission" date="2013-07" db="EMBL/GenBank/DDBJ databases">
        <authorList>
            <consortium name="The Broad Institute Genome Sequencing Platform"/>
            <person name="Cuomo C."/>
            <person name="Litvintseva A."/>
            <person name="Chen Y."/>
            <person name="Heitman J."/>
            <person name="Sun S."/>
            <person name="Springer D."/>
            <person name="Dromer F."/>
            <person name="Young S.K."/>
            <person name="Zeng Q."/>
            <person name="Gargeya S."/>
            <person name="Fitzgerald M."/>
            <person name="Abouelleil A."/>
            <person name="Alvarado L."/>
            <person name="Berlin A.M."/>
            <person name="Chapman S.B."/>
            <person name="Dewar J."/>
            <person name="Goldberg J."/>
            <person name="Griggs A."/>
            <person name="Gujja S."/>
            <person name="Hansen M."/>
            <person name="Howarth C."/>
            <person name="Imamovic A."/>
            <person name="Larimer J."/>
            <person name="McCowan C."/>
            <person name="Murphy C."/>
            <person name="Pearson M."/>
            <person name="Priest M."/>
            <person name="Roberts A."/>
            <person name="Saif S."/>
            <person name="Shea T."/>
            <person name="Sykes S."/>
            <person name="Wortman J."/>
            <person name="Nusbaum C."/>
            <person name="Birren B."/>
        </authorList>
    </citation>
    <scope>NUCLEOTIDE SEQUENCE</scope>
    <source>
        <strain evidence="3">CBS 10117</strain>
    </source>
</reference>
<proteinExistence type="predicted"/>
<dbReference type="GeneID" id="28964800"/>
<feature type="signal peptide" evidence="1">
    <location>
        <begin position="1"/>
        <end position="22"/>
    </location>
</feature>
<dbReference type="OrthoDB" id="10604244at2759"/>
<gene>
    <name evidence="2" type="ORF">I303_01101</name>
    <name evidence="3" type="ORF">I303_101097</name>
</gene>
<keyword evidence="1" id="KW-0732">Signal</keyword>
<dbReference type="EMBL" id="CP144530">
    <property type="protein sequence ID" value="WWC58554.1"/>
    <property type="molecule type" value="Genomic_DNA"/>
</dbReference>
<sequence length="374" mass="42266">MIHFWLFAFLALLLAATSPCSALEQERSPLTAHSRDARSPADLEDRASGDCSMVTRDYNLGRCDANACRYNNRADFSQGRCERNGATGRCRGFNLGPRAPRFACRFCTCRSDKDRFAKVNGKNKLRKDTGKLASYISRVGTRNTDATLNQFLTWHGGWDVANPISDWVIKAETGYLSQYGVYRRQSENSSTIYNVGKTELEGGKHKFTLLHPVSLNTNNAPPSSAITERDTNSTAFSSRELILNNAAMETDEEGLVSSSSVEIISREVGKRADWSSMNFQYWSASGNRYFDGGRDDMVIMVYDLLWRAEPEDRGYCVTLLDDEMYWGTIKIWTGVDGNGLGDCECSRSTYWGLRTDHCNYWNWQDYPGTPDRVW</sequence>
<evidence type="ECO:0000313" key="3">
    <source>
        <dbReference type="EMBL" id="WWC58554.1"/>
    </source>
</evidence>
<dbReference type="EMBL" id="KI894027">
    <property type="protein sequence ID" value="OBR89276.1"/>
    <property type="molecule type" value="Genomic_DNA"/>
</dbReference>
<evidence type="ECO:0000256" key="1">
    <source>
        <dbReference type="SAM" id="SignalP"/>
    </source>
</evidence>
<evidence type="ECO:0000313" key="4">
    <source>
        <dbReference type="Proteomes" id="UP000078595"/>
    </source>
</evidence>
<protein>
    <submittedName>
        <fullName evidence="2">Uncharacterized protein</fullName>
    </submittedName>
</protein>
<dbReference type="Proteomes" id="UP000078595">
    <property type="component" value="Chromosome 1"/>
</dbReference>